<proteinExistence type="inferred from homology"/>
<protein>
    <submittedName>
        <fullName evidence="5">Hemerythrin family protein</fullName>
    </submittedName>
</protein>
<dbReference type="InterPro" id="IPR035938">
    <property type="entry name" value="Hemerythrin-like_sf"/>
</dbReference>
<keyword evidence="6" id="KW-1185">Reference proteome</keyword>
<dbReference type="PANTHER" id="PTHR37164">
    <property type="entry name" value="BACTERIOHEMERYTHRIN"/>
    <property type="match status" value="1"/>
</dbReference>
<evidence type="ECO:0000256" key="2">
    <source>
        <dbReference type="ARBA" id="ARBA00022723"/>
    </source>
</evidence>
<evidence type="ECO:0000313" key="5">
    <source>
        <dbReference type="EMBL" id="MBD5781105.1"/>
    </source>
</evidence>
<comment type="similarity">
    <text evidence="1">Belongs to the hemerythrin family.</text>
</comment>
<evidence type="ECO:0000256" key="3">
    <source>
        <dbReference type="ARBA" id="ARBA00023004"/>
    </source>
</evidence>
<dbReference type="EMBL" id="JACYFG010000040">
    <property type="protein sequence ID" value="MBD5781105.1"/>
    <property type="molecule type" value="Genomic_DNA"/>
</dbReference>
<dbReference type="InterPro" id="IPR012827">
    <property type="entry name" value="Hemerythrin_metal-bd"/>
</dbReference>
<dbReference type="Gene3D" id="1.20.120.50">
    <property type="entry name" value="Hemerythrin-like"/>
    <property type="match status" value="1"/>
</dbReference>
<evidence type="ECO:0000256" key="1">
    <source>
        <dbReference type="ARBA" id="ARBA00010587"/>
    </source>
</evidence>
<dbReference type="AlphaFoldDB" id="A0A927FB25"/>
<evidence type="ECO:0000313" key="6">
    <source>
        <dbReference type="Proteomes" id="UP000622317"/>
    </source>
</evidence>
<reference evidence="5" key="1">
    <citation type="submission" date="2020-09" db="EMBL/GenBank/DDBJ databases">
        <title>Pelagicoccus enzymogenes sp. nov. with an EPS production, isolated from marine sediment.</title>
        <authorList>
            <person name="Feng X."/>
        </authorList>
    </citation>
    <scope>NUCLEOTIDE SEQUENCE</scope>
    <source>
        <strain evidence="5">NFK12</strain>
    </source>
</reference>
<gene>
    <name evidence="5" type="ORF">IEN85_16520</name>
</gene>
<dbReference type="PANTHER" id="PTHR37164:SF1">
    <property type="entry name" value="BACTERIOHEMERYTHRIN"/>
    <property type="match status" value="1"/>
</dbReference>
<comment type="caution">
    <text evidence="5">The sequence shown here is derived from an EMBL/GenBank/DDBJ whole genome shotgun (WGS) entry which is preliminary data.</text>
</comment>
<sequence>MAIEWRKNFATNDPHIDEQHQQIFRFANKLETIAQQADVDTREVDHLLSFLETYIQNHFRYEEACMLKRRCPVAQKNRSEHVAFKAFLTRNVEAYRHNGYSQQWAQQLFEKLENWLSNHICRVDVKLRDHPEKTTASSSAANR</sequence>
<dbReference type="InterPro" id="IPR012312">
    <property type="entry name" value="Hemerythrin-like"/>
</dbReference>
<dbReference type="NCBIfam" id="TIGR02481">
    <property type="entry name" value="hemeryth_dom"/>
    <property type="match status" value="1"/>
</dbReference>
<dbReference type="RefSeq" id="WP_191618209.1">
    <property type="nucleotide sequence ID" value="NZ_JACYFG010000040.1"/>
</dbReference>
<keyword evidence="2" id="KW-0479">Metal-binding</keyword>
<dbReference type="SUPFAM" id="SSF47188">
    <property type="entry name" value="Hemerythrin-like"/>
    <property type="match status" value="1"/>
</dbReference>
<dbReference type="GO" id="GO:0046872">
    <property type="term" value="F:metal ion binding"/>
    <property type="evidence" value="ECO:0007669"/>
    <property type="project" value="UniProtKB-KW"/>
</dbReference>
<accession>A0A927FB25</accession>
<dbReference type="InterPro" id="IPR050669">
    <property type="entry name" value="Hemerythrin"/>
</dbReference>
<dbReference type="Proteomes" id="UP000622317">
    <property type="component" value="Unassembled WGS sequence"/>
</dbReference>
<dbReference type="Pfam" id="PF01814">
    <property type="entry name" value="Hemerythrin"/>
    <property type="match status" value="1"/>
</dbReference>
<evidence type="ECO:0000259" key="4">
    <source>
        <dbReference type="Pfam" id="PF01814"/>
    </source>
</evidence>
<dbReference type="CDD" id="cd12107">
    <property type="entry name" value="Hemerythrin"/>
    <property type="match status" value="1"/>
</dbReference>
<feature type="domain" description="Hemerythrin-like" evidence="4">
    <location>
        <begin position="15"/>
        <end position="124"/>
    </location>
</feature>
<dbReference type="NCBIfam" id="NF033749">
    <property type="entry name" value="bact_hemeryth"/>
    <property type="match status" value="1"/>
</dbReference>
<keyword evidence="3" id="KW-0408">Iron</keyword>
<name>A0A927FB25_9BACT</name>
<organism evidence="5 6">
    <name type="scientific">Pelagicoccus enzymogenes</name>
    <dbReference type="NCBI Taxonomy" id="2773457"/>
    <lineage>
        <taxon>Bacteria</taxon>
        <taxon>Pseudomonadati</taxon>
        <taxon>Verrucomicrobiota</taxon>
        <taxon>Opitutia</taxon>
        <taxon>Puniceicoccales</taxon>
        <taxon>Pelagicoccaceae</taxon>
        <taxon>Pelagicoccus</taxon>
    </lineage>
</organism>